<dbReference type="GO" id="GO:0005634">
    <property type="term" value="C:nucleus"/>
    <property type="evidence" value="ECO:0007669"/>
    <property type="project" value="UniProtKB-SubCell"/>
</dbReference>
<feature type="compositionally biased region" description="Basic residues" evidence="3">
    <location>
        <begin position="28"/>
        <end position="48"/>
    </location>
</feature>
<evidence type="ECO:0000256" key="3">
    <source>
        <dbReference type="SAM" id="MobiDB-lite"/>
    </source>
</evidence>
<dbReference type="EMBL" id="HBIX01031485">
    <property type="protein sequence ID" value="CAE0728069.1"/>
    <property type="molecule type" value="Transcribed_RNA"/>
</dbReference>
<dbReference type="PANTHER" id="PTHR46010:SF1">
    <property type="entry name" value="PROTEIN IWS1 HOMOLOG"/>
    <property type="match status" value="1"/>
</dbReference>
<evidence type="ECO:0000259" key="4">
    <source>
        <dbReference type="PROSITE" id="PS51319"/>
    </source>
</evidence>
<dbReference type="PANTHER" id="PTHR46010">
    <property type="entry name" value="PROTEIN IWS1 HOMOLOG"/>
    <property type="match status" value="1"/>
</dbReference>
<name>A0A6V0CQR6_9STRA</name>
<dbReference type="EMBL" id="HBIX01031484">
    <property type="protein sequence ID" value="CAE0728068.1"/>
    <property type="molecule type" value="Transcribed_RNA"/>
</dbReference>
<feature type="compositionally biased region" description="Acidic residues" evidence="3">
    <location>
        <begin position="165"/>
        <end position="176"/>
    </location>
</feature>
<feature type="region of interest" description="Disordered" evidence="3">
    <location>
        <begin position="1"/>
        <end position="137"/>
    </location>
</feature>
<dbReference type="InterPro" id="IPR017923">
    <property type="entry name" value="TFIIS_N"/>
</dbReference>
<feature type="region of interest" description="Disordered" evidence="3">
    <location>
        <begin position="453"/>
        <end position="509"/>
    </location>
</feature>
<dbReference type="AlphaFoldDB" id="A0A6V0CQR6"/>
<comment type="similarity">
    <text evidence="1">Belongs to the IWS1 family.</text>
</comment>
<dbReference type="PROSITE" id="PS51319">
    <property type="entry name" value="TFIIS_N"/>
    <property type="match status" value="1"/>
</dbReference>
<protein>
    <recommendedName>
        <fullName evidence="4">TFIIS N-terminal domain-containing protein</fullName>
    </recommendedName>
</protein>
<feature type="compositionally biased region" description="Basic and acidic residues" evidence="3">
    <location>
        <begin position="96"/>
        <end position="105"/>
    </location>
</feature>
<dbReference type="Pfam" id="PF08711">
    <property type="entry name" value="Med26"/>
    <property type="match status" value="1"/>
</dbReference>
<sequence length="509" mass="56875">MSDDDDLFADSDASGDTDDLIAESKQKPIAKPKKKILKKKGGGNKRKRIPDADNDSDDGDGPGLFDSDSEDENVAKKTRAKAANPKAAPKKTKTLSKRERMEALRAKKRQVVSSVPGSQNGNKEGDDDEDSYNSAEYVRTKEDLDFIDTEGDDAAAVAELYAEQNFEDEREAMEDQNDGKKKKVKGAGSSSHRGRSERAILEAEADEDDPILQAVNKLKKKKKVQKKYSELEEEAKPFLAKMDQAAVDDKEAVSQKRPALKKLIMIDEVCETLARRDMQRPLLDQDLLVICRRWIQPLPSGQLGNITVRQRLIDAVGLMTGENGITASDLKRSDFGKVVMSLYMHKSETKPMKRKLRSLIDQWSRPIFHKSGNMRDLERVQHSRGGGGLSQISRVHMMEEQSRERALKAPVMRGHRGGKDQDLNSLIQSGAKGKTESGINRVRIPYSKGFQYSVRPENRTMGDIDKRRDTGGPTHDSRGKLSKRMLEKGRAKTKNQRSANISVEGRATK</sequence>
<feature type="region of interest" description="Disordered" evidence="3">
    <location>
        <begin position="162"/>
        <end position="196"/>
    </location>
</feature>
<dbReference type="InterPro" id="IPR035441">
    <property type="entry name" value="TFIIS/LEDGF_dom_sf"/>
</dbReference>
<reference evidence="6" key="1">
    <citation type="submission" date="2021-01" db="EMBL/GenBank/DDBJ databases">
        <authorList>
            <person name="Corre E."/>
            <person name="Pelletier E."/>
            <person name="Niang G."/>
            <person name="Scheremetjew M."/>
            <person name="Finn R."/>
            <person name="Kale V."/>
            <person name="Holt S."/>
            <person name="Cochrane G."/>
            <person name="Meng A."/>
            <person name="Brown T."/>
            <person name="Cohen L."/>
        </authorList>
    </citation>
    <scope>NUCLEOTIDE SEQUENCE</scope>
    <source>
        <strain evidence="6">10249 10 AB</strain>
    </source>
</reference>
<comment type="subcellular location">
    <subcellularLocation>
        <location evidence="2">Nucleus</location>
    </subcellularLocation>
</comment>
<feature type="compositionally biased region" description="Basic and acidic residues" evidence="3">
    <location>
        <begin position="456"/>
        <end position="490"/>
    </location>
</feature>
<feature type="compositionally biased region" description="Polar residues" evidence="3">
    <location>
        <begin position="111"/>
        <end position="122"/>
    </location>
</feature>
<feature type="compositionally biased region" description="Acidic residues" evidence="3">
    <location>
        <begin position="1"/>
        <end position="21"/>
    </location>
</feature>
<evidence type="ECO:0000256" key="1">
    <source>
        <dbReference type="ARBA" id="ARBA00037992"/>
    </source>
</evidence>
<evidence type="ECO:0000313" key="6">
    <source>
        <dbReference type="EMBL" id="CAE0728069.1"/>
    </source>
</evidence>
<feature type="domain" description="TFIIS N-terminal" evidence="4">
    <location>
        <begin position="289"/>
        <end position="370"/>
    </location>
</feature>
<accession>A0A6V0CQR6</accession>
<dbReference type="Gene3D" id="1.20.930.10">
    <property type="entry name" value="Conserved domain common to transcription factors TFIIS, elongin A, CRSP70"/>
    <property type="match status" value="1"/>
</dbReference>
<dbReference type="GO" id="GO:0016973">
    <property type="term" value="P:poly(A)+ mRNA export from nucleus"/>
    <property type="evidence" value="ECO:0007669"/>
    <property type="project" value="TreeGrafter"/>
</dbReference>
<dbReference type="InterPro" id="IPR051037">
    <property type="entry name" value="RNAPII_TF_IWS1"/>
</dbReference>
<evidence type="ECO:0000256" key="2">
    <source>
        <dbReference type="PROSITE-ProRule" id="PRU00649"/>
    </source>
</evidence>
<gene>
    <name evidence="5" type="ORF">PAUS00366_LOCUS20852</name>
    <name evidence="6" type="ORF">PAUS00366_LOCUS20853</name>
</gene>
<organism evidence="6">
    <name type="scientific">Pseudo-nitzschia australis</name>
    <dbReference type="NCBI Taxonomy" id="44445"/>
    <lineage>
        <taxon>Eukaryota</taxon>
        <taxon>Sar</taxon>
        <taxon>Stramenopiles</taxon>
        <taxon>Ochrophyta</taxon>
        <taxon>Bacillariophyta</taxon>
        <taxon>Bacillariophyceae</taxon>
        <taxon>Bacillariophycidae</taxon>
        <taxon>Bacillariales</taxon>
        <taxon>Bacillariaceae</taxon>
        <taxon>Pseudo-nitzschia</taxon>
    </lineage>
</organism>
<keyword evidence="2" id="KW-0539">Nucleus</keyword>
<proteinExistence type="inferred from homology"/>
<evidence type="ECO:0000313" key="5">
    <source>
        <dbReference type="EMBL" id="CAE0728068.1"/>
    </source>
</evidence>